<feature type="compositionally biased region" description="Low complexity" evidence="1">
    <location>
        <begin position="357"/>
        <end position="367"/>
    </location>
</feature>
<evidence type="ECO:0000256" key="1">
    <source>
        <dbReference type="SAM" id="MobiDB-lite"/>
    </source>
</evidence>
<evidence type="ECO:0000256" key="2">
    <source>
        <dbReference type="SAM" id="Phobius"/>
    </source>
</evidence>
<comment type="caution">
    <text evidence="3">The sequence shown here is derived from an EMBL/GenBank/DDBJ whole genome shotgun (WGS) entry which is preliminary data.</text>
</comment>
<evidence type="ECO:0000313" key="3">
    <source>
        <dbReference type="EMBL" id="KAK3253150.1"/>
    </source>
</evidence>
<protein>
    <submittedName>
        <fullName evidence="3">Uncharacterized protein</fullName>
    </submittedName>
</protein>
<keyword evidence="2" id="KW-1133">Transmembrane helix</keyword>
<dbReference type="Proteomes" id="UP001190700">
    <property type="component" value="Unassembled WGS sequence"/>
</dbReference>
<organism evidence="3 4">
    <name type="scientific">Cymbomonas tetramitiformis</name>
    <dbReference type="NCBI Taxonomy" id="36881"/>
    <lineage>
        <taxon>Eukaryota</taxon>
        <taxon>Viridiplantae</taxon>
        <taxon>Chlorophyta</taxon>
        <taxon>Pyramimonadophyceae</taxon>
        <taxon>Pyramimonadales</taxon>
        <taxon>Pyramimonadaceae</taxon>
        <taxon>Cymbomonas</taxon>
    </lineage>
</organism>
<reference evidence="3 4" key="1">
    <citation type="journal article" date="2015" name="Genome Biol. Evol.">
        <title>Comparative Genomics of a Bacterivorous Green Alga Reveals Evolutionary Causalities and Consequences of Phago-Mixotrophic Mode of Nutrition.</title>
        <authorList>
            <person name="Burns J.A."/>
            <person name="Paasch A."/>
            <person name="Narechania A."/>
            <person name="Kim E."/>
        </authorList>
    </citation>
    <scope>NUCLEOTIDE SEQUENCE [LARGE SCALE GENOMIC DNA]</scope>
    <source>
        <strain evidence="3 4">PLY_AMNH</strain>
    </source>
</reference>
<keyword evidence="2" id="KW-0812">Transmembrane</keyword>
<feature type="transmembrane region" description="Helical" evidence="2">
    <location>
        <begin position="682"/>
        <end position="705"/>
    </location>
</feature>
<proteinExistence type="predicted"/>
<keyword evidence="4" id="KW-1185">Reference proteome</keyword>
<dbReference type="AlphaFoldDB" id="A0AAE0F7F3"/>
<keyword evidence="2" id="KW-0472">Membrane</keyword>
<feature type="transmembrane region" description="Helical" evidence="2">
    <location>
        <begin position="12"/>
        <end position="31"/>
    </location>
</feature>
<gene>
    <name evidence="3" type="ORF">CYMTET_37578</name>
</gene>
<accession>A0AAE0F7F3</accession>
<feature type="region of interest" description="Disordered" evidence="1">
    <location>
        <begin position="341"/>
        <end position="383"/>
    </location>
</feature>
<dbReference type="EMBL" id="LGRX02024983">
    <property type="protein sequence ID" value="KAK3253150.1"/>
    <property type="molecule type" value="Genomic_DNA"/>
</dbReference>
<evidence type="ECO:0000313" key="4">
    <source>
        <dbReference type="Proteomes" id="UP001190700"/>
    </source>
</evidence>
<sequence>MGVRPGPGLVDAMFIYGITLALIPLAADFWAGGSSTFDLDNVFQTSPLPQRTTSHQAFKVMGVTTRAKKSLTRDSDIDASLRLIDGVRNSPTVRTPTVPTPNPASNEDADVAVRRYLQEQAKLTDEIYKARLHRAWAKSIREDVLGDKKHHFRGTDDAGLLSDLVVQLRTEFESAGLELKSFDLDDPLTPVVSRVNGLLYERAGSRGGEAQQRQEEHAALRYPANVDPQPILAREQRLVRDNRASDWTPTEATRKLSLYTRLDPAFYAAVKVRYPMAADLAHVPLASLRSMVVEIYQAWAQTDTGKAASGADGISAHLSSSEYDALLVKITELKELVQRQHGEGAPVVRQQRDKQRQQQQQRAQQPRGYRMGQHKVPPVGFDRDDQRAKPFCGRCKKAGKGESYHFYRDCPLGGRQHPPTSAAAFCIPIDEEDAEGVHALAMCALFQQAADDAAESFARAAAAYGPPAVLCAGAVGGIDVSAYGFAVEQRSASDEPVGDDILRRLDDLAAEVHSAANHQVHFTHASFPPPDGIEQQASALVCGPAAAGTTPEEQVPAGGAAASASAVPAPAMPVSQGKDVKPAPLQSAWVTTTADADGEFAGFVRTVNHAAIGQVDLTGYDTDDYEDLADGSFIVKPRTPAISANHASESATHVPQSGGASRTYGCGKPPWGFPAHAGPWGFHYFVSLFLLISIMGVGAAAYTAANDIDSVQVSGRAAPQPVLCRGDLCIYPGISELDPVTLDAVLHSLGAATVVHRPPDPLESGAASYYRGHCGDGAPLGFDPASSFPFGSGSAPLWWCAEMCFDLNMVFDLVYALL</sequence>
<name>A0AAE0F7F3_9CHLO</name>